<reference evidence="2 3" key="1">
    <citation type="journal article" date="2021" name="Elife">
        <title>Chloroplast acquisition without the gene transfer in kleptoplastic sea slugs, Plakobranchus ocellatus.</title>
        <authorList>
            <person name="Maeda T."/>
            <person name="Takahashi S."/>
            <person name="Yoshida T."/>
            <person name="Shimamura S."/>
            <person name="Takaki Y."/>
            <person name="Nagai Y."/>
            <person name="Toyoda A."/>
            <person name="Suzuki Y."/>
            <person name="Arimoto A."/>
            <person name="Ishii H."/>
            <person name="Satoh N."/>
            <person name="Nishiyama T."/>
            <person name="Hasebe M."/>
            <person name="Maruyama T."/>
            <person name="Minagawa J."/>
            <person name="Obokata J."/>
            <person name="Shigenobu S."/>
        </authorList>
    </citation>
    <scope>NUCLEOTIDE SEQUENCE [LARGE SCALE GENOMIC DNA]</scope>
</reference>
<evidence type="ECO:0000313" key="2">
    <source>
        <dbReference type="EMBL" id="GFR74972.1"/>
    </source>
</evidence>
<dbReference type="AlphaFoldDB" id="A0AAV4FNW2"/>
<proteinExistence type="predicted"/>
<sequence length="95" mass="11063">MPQTSKMSAEMVLEVIVPEMDQETKSDPNLTTSEFPTGDLWTWHGAELIFIPLMMVVGVIGNLLVYYIYHFRWRTNTVTLYKRVSLKHLENCKPM</sequence>
<protein>
    <submittedName>
        <fullName evidence="2">Neuropeptide Y</fullName>
    </submittedName>
</protein>
<accession>A0AAV4FNW2</accession>
<dbReference type="Proteomes" id="UP000762676">
    <property type="component" value="Unassembled WGS sequence"/>
</dbReference>
<keyword evidence="1" id="KW-0472">Membrane</keyword>
<keyword evidence="2" id="KW-0527">Neuropeptide</keyword>
<evidence type="ECO:0000256" key="1">
    <source>
        <dbReference type="SAM" id="Phobius"/>
    </source>
</evidence>
<dbReference type="EMBL" id="BMAT01004516">
    <property type="protein sequence ID" value="GFR74972.1"/>
    <property type="molecule type" value="Genomic_DNA"/>
</dbReference>
<gene>
    <name evidence="2" type="ORF">ElyMa_002176700</name>
</gene>
<dbReference type="GO" id="GO:0007218">
    <property type="term" value="P:neuropeptide signaling pathway"/>
    <property type="evidence" value="ECO:0007669"/>
    <property type="project" value="UniProtKB-KW"/>
</dbReference>
<keyword evidence="3" id="KW-1185">Reference proteome</keyword>
<name>A0AAV4FNW2_9GAST</name>
<comment type="caution">
    <text evidence="2">The sequence shown here is derived from an EMBL/GenBank/DDBJ whole genome shotgun (WGS) entry which is preliminary data.</text>
</comment>
<feature type="transmembrane region" description="Helical" evidence="1">
    <location>
        <begin position="49"/>
        <end position="69"/>
    </location>
</feature>
<keyword evidence="1" id="KW-1133">Transmembrane helix</keyword>
<organism evidence="2 3">
    <name type="scientific">Elysia marginata</name>
    <dbReference type="NCBI Taxonomy" id="1093978"/>
    <lineage>
        <taxon>Eukaryota</taxon>
        <taxon>Metazoa</taxon>
        <taxon>Spiralia</taxon>
        <taxon>Lophotrochozoa</taxon>
        <taxon>Mollusca</taxon>
        <taxon>Gastropoda</taxon>
        <taxon>Heterobranchia</taxon>
        <taxon>Euthyneura</taxon>
        <taxon>Panpulmonata</taxon>
        <taxon>Sacoglossa</taxon>
        <taxon>Placobranchoidea</taxon>
        <taxon>Plakobranchidae</taxon>
        <taxon>Elysia</taxon>
    </lineage>
</organism>
<keyword evidence="1" id="KW-0812">Transmembrane</keyword>
<evidence type="ECO:0000313" key="3">
    <source>
        <dbReference type="Proteomes" id="UP000762676"/>
    </source>
</evidence>